<protein>
    <submittedName>
        <fullName evidence="8">FAD dependent oxidoreductase</fullName>
    </submittedName>
</protein>
<dbReference type="EMBL" id="JAGPYM010000019">
    <property type="protein sequence ID" value="KAH6884858.1"/>
    <property type="molecule type" value="Genomic_DNA"/>
</dbReference>
<dbReference type="Gene3D" id="3.50.50.60">
    <property type="entry name" value="FAD/NAD(P)-binding domain"/>
    <property type="match status" value="1"/>
</dbReference>
<evidence type="ECO:0000256" key="1">
    <source>
        <dbReference type="ARBA" id="ARBA00001974"/>
    </source>
</evidence>
<dbReference type="OrthoDB" id="2219495at2759"/>
<evidence type="ECO:0000256" key="4">
    <source>
        <dbReference type="ARBA" id="ARBA00022827"/>
    </source>
</evidence>
<evidence type="ECO:0000256" key="2">
    <source>
        <dbReference type="ARBA" id="ARBA00010989"/>
    </source>
</evidence>
<reference evidence="8 9" key="1">
    <citation type="journal article" date="2021" name="Nat. Commun.">
        <title>Genetic determinants of endophytism in the Arabidopsis root mycobiome.</title>
        <authorList>
            <person name="Mesny F."/>
            <person name="Miyauchi S."/>
            <person name="Thiergart T."/>
            <person name="Pickel B."/>
            <person name="Atanasova L."/>
            <person name="Karlsson M."/>
            <person name="Huettel B."/>
            <person name="Barry K.W."/>
            <person name="Haridas S."/>
            <person name="Chen C."/>
            <person name="Bauer D."/>
            <person name="Andreopoulos W."/>
            <person name="Pangilinan J."/>
            <person name="LaButti K."/>
            <person name="Riley R."/>
            <person name="Lipzen A."/>
            <person name="Clum A."/>
            <person name="Drula E."/>
            <person name="Henrissat B."/>
            <person name="Kohler A."/>
            <person name="Grigoriev I.V."/>
            <person name="Martin F.M."/>
            <person name="Hacquard S."/>
        </authorList>
    </citation>
    <scope>NUCLEOTIDE SEQUENCE [LARGE SCALE GENOMIC DNA]</scope>
    <source>
        <strain evidence="8 9">MPI-CAGE-CH-0241</strain>
    </source>
</reference>
<comment type="caution">
    <text evidence="8">The sequence shown here is derived from an EMBL/GenBank/DDBJ whole genome shotgun (WGS) entry which is preliminary data.</text>
</comment>
<dbReference type="PANTHER" id="PTHR10961">
    <property type="entry name" value="PEROXISOMAL SARCOSINE OXIDASE"/>
    <property type="match status" value="1"/>
</dbReference>
<evidence type="ECO:0000256" key="3">
    <source>
        <dbReference type="ARBA" id="ARBA00022630"/>
    </source>
</evidence>
<sequence length="430" mass="47204">MTTRKPASKNEPIIIVGAGVFGLSTALELTRRGYTKITVLDRYLPPVIDGSSVDISRVIRVDYADPVYGKMAREAHQGWTGEYASHYYESGFVMLANSPGSPYIEKSKEVTKSLGQALEEFDDANHVRRKYPAIRSRLDGMKAYVNPQGGWADAETSIRQLSAQCSLEGVAFITGARGRVISLKQIGTRVIGVNVAEGEPILAAQVILATGAWSNRILPVSHATSASGQPVGFIQLTPEEGDRLRGMPVMINLSTGVFVFPPTTGTNILKVARHGYGYATHVAVEDSDRFVSSPKRDNSNVSSSYLPDDAEKGLREGLRQLVPEFANREWMNRRLCWYSDTPEGDFIIDYHPAREGVFLATGGAGHAFKFLPVLGKYIADCFENKADEELRKKWRLRAPSKESANALKDGDGSRAGPPLRILNRTEQAKL</sequence>
<dbReference type="Pfam" id="PF01266">
    <property type="entry name" value="DAO"/>
    <property type="match status" value="1"/>
</dbReference>
<keyword evidence="4" id="KW-0274">FAD</keyword>
<dbReference type="SUPFAM" id="SSF51905">
    <property type="entry name" value="FAD/NAD(P)-binding domain"/>
    <property type="match status" value="1"/>
</dbReference>
<feature type="domain" description="FAD dependent oxidoreductase" evidence="7">
    <location>
        <begin position="13"/>
        <end position="380"/>
    </location>
</feature>
<dbReference type="GO" id="GO:0050031">
    <property type="term" value="F:L-pipecolate oxidase activity"/>
    <property type="evidence" value="ECO:0007669"/>
    <property type="project" value="TreeGrafter"/>
</dbReference>
<evidence type="ECO:0000313" key="9">
    <source>
        <dbReference type="Proteomes" id="UP000777438"/>
    </source>
</evidence>
<dbReference type="GO" id="GO:0004657">
    <property type="term" value="F:proline dehydrogenase activity"/>
    <property type="evidence" value="ECO:0007669"/>
    <property type="project" value="TreeGrafter"/>
</dbReference>
<dbReference type="GO" id="GO:0008115">
    <property type="term" value="F:sarcosine oxidase activity"/>
    <property type="evidence" value="ECO:0007669"/>
    <property type="project" value="TreeGrafter"/>
</dbReference>
<keyword evidence="9" id="KW-1185">Reference proteome</keyword>
<feature type="region of interest" description="Disordered" evidence="6">
    <location>
        <begin position="400"/>
        <end position="430"/>
    </location>
</feature>
<dbReference type="InterPro" id="IPR006076">
    <property type="entry name" value="FAD-dep_OxRdtase"/>
</dbReference>
<comment type="cofactor">
    <cofactor evidence="1">
        <name>FAD</name>
        <dbReference type="ChEBI" id="CHEBI:57692"/>
    </cofactor>
</comment>
<proteinExistence type="inferred from homology"/>
<dbReference type="Proteomes" id="UP000777438">
    <property type="component" value="Unassembled WGS sequence"/>
</dbReference>
<evidence type="ECO:0000256" key="6">
    <source>
        <dbReference type="SAM" id="MobiDB-lite"/>
    </source>
</evidence>
<dbReference type="SUPFAM" id="SSF54373">
    <property type="entry name" value="FAD-linked reductases, C-terminal domain"/>
    <property type="match status" value="1"/>
</dbReference>
<dbReference type="InterPro" id="IPR036188">
    <property type="entry name" value="FAD/NAD-bd_sf"/>
</dbReference>
<comment type="similarity">
    <text evidence="2">Belongs to the MSOX/MTOX family.</text>
</comment>
<dbReference type="GO" id="GO:0050660">
    <property type="term" value="F:flavin adenine dinucleotide binding"/>
    <property type="evidence" value="ECO:0007669"/>
    <property type="project" value="InterPro"/>
</dbReference>
<evidence type="ECO:0000313" key="8">
    <source>
        <dbReference type="EMBL" id="KAH6884858.1"/>
    </source>
</evidence>
<evidence type="ECO:0000256" key="5">
    <source>
        <dbReference type="ARBA" id="ARBA00023002"/>
    </source>
</evidence>
<keyword evidence="5" id="KW-0560">Oxidoreductase</keyword>
<keyword evidence="3" id="KW-0285">Flavoprotein</keyword>
<name>A0A9P8W1C0_9HYPO</name>
<gene>
    <name evidence="8" type="ORF">B0T10DRAFT_577238</name>
</gene>
<accession>A0A9P8W1C0</accession>
<dbReference type="Gene3D" id="3.30.9.10">
    <property type="entry name" value="D-Amino Acid Oxidase, subunit A, domain 2"/>
    <property type="match status" value="1"/>
</dbReference>
<dbReference type="AlphaFoldDB" id="A0A9P8W1C0"/>
<organism evidence="8 9">
    <name type="scientific">Thelonectria olida</name>
    <dbReference type="NCBI Taxonomy" id="1576542"/>
    <lineage>
        <taxon>Eukaryota</taxon>
        <taxon>Fungi</taxon>
        <taxon>Dikarya</taxon>
        <taxon>Ascomycota</taxon>
        <taxon>Pezizomycotina</taxon>
        <taxon>Sordariomycetes</taxon>
        <taxon>Hypocreomycetidae</taxon>
        <taxon>Hypocreales</taxon>
        <taxon>Nectriaceae</taxon>
        <taxon>Thelonectria</taxon>
    </lineage>
</organism>
<dbReference type="PANTHER" id="PTHR10961:SF45">
    <property type="entry name" value="FAD DEPENDENT OXIDOREDUCTASE DOMAIN-CONTAINING PROTEIN-RELATED"/>
    <property type="match status" value="1"/>
</dbReference>
<dbReference type="InterPro" id="IPR045170">
    <property type="entry name" value="MTOX"/>
</dbReference>
<evidence type="ECO:0000259" key="7">
    <source>
        <dbReference type="Pfam" id="PF01266"/>
    </source>
</evidence>